<feature type="transmembrane region" description="Helical" evidence="1">
    <location>
        <begin position="261"/>
        <end position="279"/>
    </location>
</feature>
<keyword evidence="1" id="KW-0812">Transmembrane</keyword>
<keyword evidence="1" id="KW-0472">Membrane</keyword>
<reference evidence="3 4" key="1">
    <citation type="journal article" date="2016" name="Nat. Commun.">
        <title>Thousands of microbial genomes shed light on interconnected biogeochemical processes in an aquifer system.</title>
        <authorList>
            <person name="Anantharaman K."/>
            <person name="Brown C.T."/>
            <person name="Hug L.A."/>
            <person name="Sharon I."/>
            <person name="Castelle C.J."/>
            <person name="Probst A.J."/>
            <person name="Thomas B.C."/>
            <person name="Singh A."/>
            <person name="Wilkins M.J."/>
            <person name="Karaoz U."/>
            <person name="Brodie E.L."/>
            <person name="Williams K.H."/>
            <person name="Hubbard S.S."/>
            <person name="Banfield J.F."/>
        </authorList>
    </citation>
    <scope>NUCLEOTIDE SEQUENCE [LARGE SCALE GENOMIC DNA]</scope>
</reference>
<dbReference type="EMBL" id="MGFD01000031">
    <property type="protein sequence ID" value="OGL98165.1"/>
    <property type="molecule type" value="Genomic_DNA"/>
</dbReference>
<feature type="transmembrane region" description="Helical" evidence="1">
    <location>
        <begin position="105"/>
        <end position="126"/>
    </location>
</feature>
<dbReference type="InterPro" id="IPR000620">
    <property type="entry name" value="EamA_dom"/>
</dbReference>
<dbReference type="GO" id="GO:0016020">
    <property type="term" value="C:membrane"/>
    <property type="evidence" value="ECO:0007669"/>
    <property type="project" value="InterPro"/>
</dbReference>
<feature type="transmembrane region" description="Helical" evidence="1">
    <location>
        <begin position="12"/>
        <end position="34"/>
    </location>
</feature>
<dbReference type="SUPFAM" id="SSF103481">
    <property type="entry name" value="Multidrug resistance efflux transporter EmrE"/>
    <property type="match status" value="1"/>
</dbReference>
<gene>
    <name evidence="3" type="ORF">A2318_01465</name>
</gene>
<evidence type="ECO:0000256" key="1">
    <source>
        <dbReference type="SAM" id="Phobius"/>
    </source>
</evidence>
<feature type="transmembrane region" description="Helical" evidence="1">
    <location>
        <begin position="72"/>
        <end position="93"/>
    </location>
</feature>
<feature type="transmembrane region" description="Helical" evidence="1">
    <location>
        <begin position="291"/>
        <end position="308"/>
    </location>
</feature>
<proteinExistence type="predicted"/>
<evidence type="ECO:0000259" key="2">
    <source>
        <dbReference type="Pfam" id="PF00892"/>
    </source>
</evidence>
<dbReference type="STRING" id="1802421.A2318_01465"/>
<feature type="transmembrane region" description="Helical" evidence="1">
    <location>
        <begin position="162"/>
        <end position="179"/>
    </location>
</feature>
<comment type="caution">
    <text evidence="3">The sequence shown here is derived from an EMBL/GenBank/DDBJ whole genome shotgun (WGS) entry which is preliminary data.</text>
</comment>
<accession>A0A1F7W5S7</accession>
<feature type="transmembrane region" description="Helical" evidence="1">
    <location>
        <begin position="46"/>
        <end position="66"/>
    </location>
</feature>
<dbReference type="Pfam" id="PF00892">
    <property type="entry name" value="EamA"/>
    <property type="match status" value="1"/>
</dbReference>
<protein>
    <recommendedName>
        <fullName evidence="2">EamA domain-containing protein</fullName>
    </recommendedName>
</protein>
<dbReference type="InterPro" id="IPR037185">
    <property type="entry name" value="EmrE-like"/>
</dbReference>
<sequence>MIPFQKSNVKTISSMLWIFIAFLAPVLHGFANILDNYLTNQRFKNIWTLTFYSTLFNALFLPFIFFIEVPGIPPVSAVPFLLLVGTIDILYLFPYYKALQSDDTSVVSALFSLGKILIPLFAFLFVGEQLHLTQYLGFFILILASASLTLNHRGVFRLNASFFYMLLCSILLAVEAVAYKHLFDQVGWSTGFVWATCVSTMVILGFLFVTHIRRDIFKHTKDLKRNAPVFILEEFLTFGGSAASTYAISLVPVTLEKSIGAFQPLFVLLYALVLGKYFPHLFKEQIDRRSILKKSLIFLIMIAGVLLVV</sequence>
<name>A0A1F7W5S7_9BACT</name>
<keyword evidence="1" id="KW-1133">Transmembrane helix</keyword>
<dbReference type="Proteomes" id="UP000177331">
    <property type="component" value="Unassembled WGS sequence"/>
</dbReference>
<feature type="transmembrane region" description="Helical" evidence="1">
    <location>
        <begin position="132"/>
        <end position="150"/>
    </location>
</feature>
<feature type="transmembrane region" description="Helical" evidence="1">
    <location>
        <begin position="191"/>
        <end position="209"/>
    </location>
</feature>
<feature type="domain" description="EamA" evidence="2">
    <location>
        <begin position="16"/>
        <end position="146"/>
    </location>
</feature>
<evidence type="ECO:0000313" key="3">
    <source>
        <dbReference type="EMBL" id="OGL98165.1"/>
    </source>
</evidence>
<feature type="transmembrane region" description="Helical" evidence="1">
    <location>
        <begin position="230"/>
        <end position="255"/>
    </location>
</feature>
<organism evidence="3 4">
    <name type="scientific">Candidatus Uhrbacteria bacterium RIFOXYB2_FULL_45_11</name>
    <dbReference type="NCBI Taxonomy" id="1802421"/>
    <lineage>
        <taxon>Bacteria</taxon>
        <taxon>Candidatus Uhriibacteriota</taxon>
    </lineage>
</organism>
<dbReference type="AlphaFoldDB" id="A0A1F7W5S7"/>
<evidence type="ECO:0000313" key="4">
    <source>
        <dbReference type="Proteomes" id="UP000177331"/>
    </source>
</evidence>